<evidence type="ECO:0000313" key="2">
    <source>
        <dbReference type="EMBL" id="MBN9644584.1"/>
    </source>
</evidence>
<reference evidence="2" key="1">
    <citation type="submission" date="2021-03" db="EMBL/GenBank/DDBJ databases">
        <authorList>
            <person name="Sun Q."/>
        </authorList>
    </citation>
    <scope>NUCLEOTIDE SEQUENCE</scope>
    <source>
        <strain evidence="2">CCM 8862</strain>
    </source>
</reference>
<keyword evidence="3" id="KW-1185">Reference proteome</keyword>
<feature type="region of interest" description="Disordered" evidence="1">
    <location>
        <begin position="1"/>
        <end position="31"/>
    </location>
</feature>
<evidence type="ECO:0000313" key="3">
    <source>
        <dbReference type="Proteomes" id="UP000664332"/>
    </source>
</evidence>
<organism evidence="2 3">
    <name type="scientific">Corynebacterium mendelii</name>
    <dbReference type="NCBI Taxonomy" id="2765362"/>
    <lineage>
        <taxon>Bacteria</taxon>
        <taxon>Bacillati</taxon>
        <taxon>Actinomycetota</taxon>
        <taxon>Actinomycetes</taxon>
        <taxon>Mycobacteriales</taxon>
        <taxon>Corynebacteriaceae</taxon>
        <taxon>Corynebacterium</taxon>
    </lineage>
</organism>
<gene>
    <name evidence="2" type="ORF">JZY06_08170</name>
</gene>
<dbReference type="Proteomes" id="UP000664332">
    <property type="component" value="Unassembled WGS sequence"/>
</dbReference>
<comment type="caution">
    <text evidence="2">The sequence shown here is derived from an EMBL/GenBank/DDBJ whole genome shotgun (WGS) entry which is preliminary data.</text>
</comment>
<dbReference type="EMBL" id="JAFLEQ010000015">
    <property type="protein sequence ID" value="MBN9644584.1"/>
    <property type="molecule type" value="Genomic_DNA"/>
</dbReference>
<dbReference type="RefSeq" id="WP_207279072.1">
    <property type="nucleotide sequence ID" value="NZ_JAFLEQ010000015.1"/>
</dbReference>
<proteinExistence type="predicted"/>
<evidence type="ECO:0000256" key="1">
    <source>
        <dbReference type="SAM" id="MobiDB-lite"/>
    </source>
</evidence>
<accession>A0A939IU59</accession>
<sequence length="123" mass="13539">MTDKTTTIPDIADSDLFPPIEMPDDGRGGRPHCDYGEGVCTEPAINQLVRRHYTGTASDSYHTHEANFYCNNHFAVEVARILDVEAPATGQSFNHLVDSVTVDATTYHVPPAPARREITGINR</sequence>
<name>A0A939IU59_9CORY</name>
<dbReference type="AlphaFoldDB" id="A0A939IU59"/>
<protein>
    <submittedName>
        <fullName evidence="2">Uncharacterized protein</fullName>
    </submittedName>
</protein>